<protein>
    <submittedName>
        <fullName evidence="1">Uncharacterized protein</fullName>
    </submittedName>
</protein>
<comment type="caution">
    <text evidence="1">The sequence shown here is derived from an EMBL/GenBank/DDBJ whole genome shotgun (WGS) entry which is preliminary data.</text>
</comment>
<dbReference type="AlphaFoldDB" id="A0A8J5Y6C1"/>
<dbReference type="EMBL" id="JAHUZN010000011">
    <property type="protein sequence ID" value="KAG8478588.1"/>
    <property type="molecule type" value="Genomic_DNA"/>
</dbReference>
<accession>A0A8J5Y6C1</accession>
<proteinExistence type="predicted"/>
<reference evidence="1 2" key="1">
    <citation type="journal article" date="2021" name="bioRxiv">
        <title>The Gossypium anomalum genome as a resource for cotton improvement and evolutionary analysis of hybrid incompatibility.</title>
        <authorList>
            <person name="Grover C.E."/>
            <person name="Yuan D."/>
            <person name="Arick M.A."/>
            <person name="Miller E.R."/>
            <person name="Hu G."/>
            <person name="Peterson D.G."/>
            <person name="Wendel J.F."/>
            <person name="Udall J.A."/>
        </authorList>
    </citation>
    <scope>NUCLEOTIDE SEQUENCE [LARGE SCALE GENOMIC DNA]</scope>
    <source>
        <strain evidence="1">JFW-Udall</strain>
        <tissue evidence="1">Leaf</tissue>
    </source>
</reference>
<name>A0A8J5Y6C1_9ROSI</name>
<gene>
    <name evidence="1" type="ORF">CXB51_028447</name>
</gene>
<organism evidence="1 2">
    <name type="scientific">Gossypium anomalum</name>
    <dbReference type="NCBI Taxonomy" id="47600"/>
    <lineage>
        <taxon>Eukaryota</taxon>
        <taxon>Viridiplantae</taxon>
        <taxon>Streptophyta</taxon>
        <taxon>Embryophyta</taxon>
        <taxon>Tracheophyta</taxon>
        <taxon>Spermatophyta</taxon>
        <taxon>Magnoliopsida</taxon>
        <taxon>eudicotyledons</taxon>
        <taxon>Gunneridae</taxon>
        <taxon>Pentapetalae</taxon>
        <taxon>rosids</taxon>
        <taxon>malvids</taxon>
        <taxon>Malvales</taxon>
        <taxon>Malvaceae</taxon>
        <taxon>Malvoideae</taxon>
        <taxon>Gossypium</taxon>
    </lineage>
</organism>
<keyword evidence="2" id="KW-1185">Reference proteome</keyword>
<evidence type="ECO:0000313" key="1">
    <source>
        <dbReference type="EMBL" id="KAG8478588.1"/>
    </source>
</evidence>
<evidence type="ECO:0000313" key="2">
    <source>
        <dbReference type="Proteomes" id="UP000701853"/>
    </source>
</evidence>
<dbReference type="Proteomes" id="UP000701853">
    <property type="component" value="Chromosome 11"/>
</dbReference>
<sequence length="100" mass="11435">MASGDPHISFALRGVHHHSRRCYNTARAPYQRECGHGRKFDLQAGRSSLHYAPYRGCTYDRIKRQYYALDDDRSFCDGHRRMPHTAAVVGTLLDTILGIN</sequence>